<evidence type="ECO:0000313" key="4">
    <source>
        <dbReference type="Proteomes" id="UP000192738"/>
    </source>
</evidence>
<sequence length="293" mass="31101">MQRLLPLAIVALLSVTGCSFGIAGQEPASTPKSIANLSPTTQEVRNQPTAKDAVMTLRKTYKGFQAPTGLAIDHSGNLYVSNWSGGSVTRVDIAGNYSTFADGMGSPAGLAFDQADNLYVADYSRDVIYKITPAGEKSIFAQGLHTPTGIVFNHAGDLLVSNRSSNEIVIITASGKIELLAKDMRTPVGVAEDREGNLYVTNYGGGIIKVTPERAISIFSTQFGRPGVGIDISRQNEIFAVDNGDDCVRRIAPDGSTEIVANNIGGCVALLVHEDTLYVGGWNEGAVYVYSIH</sequence>
<evidence type="ECO:0008006" key="5">
    <source>
        <dbReference type="Google" id="ProtNLM"/>
    </source>
</evidence>
<feature type="chain" id="PRO_5039399825" description="NHL repeat-containing protein" evidence="2">
    <location>
        <begin position="24"/>
        <end position="293"/>
    </location>
</feature>
<evidence type="ECO:0000256" key="1">
    <source>
        <dbReference type="ARBA" id="ARBA00008853"/>
    </source>
</evidence>
<name>A0A1W1Z055_9FIRM</name>
<dbReference type="Proteomes" id="UP000192738">
    <property type="component" value="Unassembled WGS sequence"/>
</dbReference>
<evidence type="ECO:0000313" key="3">
    <source>
        <dbReference type="EMBL" id="SMC41819.1"/>
    </source>
</evidence>
<evidence type="ECO:0000256" key="2">
    <source>
        <dbReference type="SAM" id="SignalP"/>
    </source>
</evidence>
<dbReference type="InterPro" id="IPR051262">
    <property type="entry name" value="SMP-30/CGR1_Lactonase"/>
</dbReference>
<comment type="similarity">
    <text evidence="1">Belongs to the SMP-30/CGR1 family.</text>
</comment>
<reference evidence="3 4" key="1">
    <citation type="submission" date="2017-04" db="EMBL/GenBank/DDBJ databases">
        <authorList>
            <person name="Afonso C.L."/>
            <person name="Miller P.J."/>
            <person name="Scott M.A."/>
            <person name="Spackman E."/>
            <person name="Goraichik I."/>
            <person name="Dimitrov K.M."/>
            <person name="Suarez D.L."/>
            <person name="Swayne D.E."/>
        </authorList>
    </citation>
    <scope>NUCLEOTIDE SEQUENCE [LARGE SCALE GENOMIC DNA]</scope>
    <source>
        <strain evidence="3 4">DSM 5090</strain>
    </source>
</reference>
<dbReference type="CDD" id="cd05819">
    <property type="entry name" value="NHL"/>
    <property type="match status" value="1"/>
</dbReference>
<dbReference type="OrthoDB" id="9799230at2"/>
<dbReference type="EMBL" id="FWXI01000002">
    <property type="protein sequence ID" value="SMC41819.1"/>
    <property type="molecule type" value="Genomic_DNA"/>
</dbReference>
<dbReference type="AlphaFoldDB" id="A0A1W1Z055"/>
<dbReference type="InterPro" id="IPR011042">
    <property type="entry name" value="6-blade_b-propeller_TolB-like"/>
</dbReference>
<dbReference type="Gene3D" id="2.120.10.30">
    <property type="entry name" value="TolB, C-terminal domain"/>
    <property type="match status" value="1"/>
</dbReference>
<accession>A0A1W1Z055</accession>
<dbReference type="PANTHER" id="PTHR47572:SF4">
    <property type="entry name" value="LACTONASE DRP35"/>
    <property type="match status" value="1"/>
</dbReference>
<keyword evidence="4" id="KW-1185">Reference proteome</keyword>
<dbReference type="PANTHER" id="PTHR47572">
    <property type="entry name" value="LIPOPROTEIN-RELATED"/>
    <property type="match status" value="1"/>
</dbReference>
<keyword evidence="2" id="KW-0732">Signal</keyword>
<dbReference type="PROSITE" id="PS51257">
    <property type="entry name" value="PROKAR_LIPOPROTEIN"/>
    <property type="match status" value="1"/>
</dbReference>
<protein>
    <recommendedName>
        <fullName evidence="5">NHL repeat-containing protein</fullName>
    </recommendedName>
</protein>
<dbReference type="SUPFAM" id="SSF101898">
    <property type="entry name" value="NHL repeat"/>
    <property type="match status" value="1"/>
</dbReference>
<dbReference type="RefSeq" id="WP_084574326.1">
    <property type="nucleotide sequence ID" value="NZ_CP155572.1"/>
</dbReference>
<dbReference type="STRING" id="112901.SAMN04488500_102341"/>
<organism evidence="3 4">
    <name type="scientific">Sporomusa malonica</name>
    <dbReference type="NCBI Taxonomy" id="112901"/>
    <lineage>
        <taxon>Bacteria</taxon>
        <taxon>Bacillati</taxon>
        <taxon>Bacillota</taxon>
        <taxon>Negativicutes</taxon>
        <taxon>Selenomonadales</taxon>
        <taxon>Sporomusaceae</taxon>
        <taxon>Sporomusa</taxon>
    </lineage>
</organism>
<gene>
    <name evidence="3" type="ORF">SAMN04488500_102341</name>
</gene>
<proteinExistence type="inferred from homology"/>
<feature type="signal peptide" evidence="2">
    <location>
        <begin position="1"/>
        <end position="23"/>
    </location>
</feature>